<reference evidence="4" key="1">
    <citation type="submission" date="2022-01" db="EMBL/GenBank/DDBJ databases">
        <title>Gillisia lutea sp. nov., isolated from marine plastic residues from the Malvarosa beach (Valencia, Spain).</title>
        <authorList>
            <person name="Vidal-Verdu A."/>
            <person name="Molina-Menor E."/>
            <person name="Satari L."/>
            <person name="Pascual J."/>
            <person name="Pereto J."/>
            <person name="Porcar M."/>
        </authorList>
    </citation>
    <scope>NUCLEOTIDE SEQUENCE</scope>
    <source>
        <strain evidence="4">M10.2A</strain>
    </source>
</reference>
<dbReference type="Gene3D" id="3.40.630.30">
    <property type="match status" value="1"/>
</dbReference>
<protein>
    <submittedName>
        <fullName evidence="4">N-acetyltransferase family protein</fullName>
    </submittedName>
</protein>
<accession>A0ABS9EG95</accession>
<evidence type="ECO:0000313" key="5">
    <source>
        <dbReference type="Proteomes" id="UP001179363"/>
    </source>
</evidence>
<dbReference type="Proteomes" id="UP001179363">
    <property type="component" value="Unassembled WGS sequence"/>
</dbReference>
<evidence type="ECO:0000313" key="4">
    <source>
        <dbReference type="EMBL" id="MCF4101915.1"/>
    </source>
</evidence>
<comment type="caution">
    <text evidence="4">The sequence shown here is derived from an EMBL/GenBank/DDBJ whole genome shotgun (WGS) entry which is preliminary data.</text>
</comment>
<gene>
    <name evidence="4" type="ORF">L1I30_09570</name>
</gene>
<evidence type="ECO:0000256" key="2">
    <source>
        <dbReference type="ARBA" id="ARBA00023315"/>
    </source>
</evidence>
<name>A0ABS9EG95_9FLAO</name>
<evidence type="ECO:0000256" key="1">
    <source>
        <dbReference type="ARBA" id="ARBA00022679"/>
    </source>
</evidence>
<dbReference type="InterPro" id="IPR000182">
    <property type="entry name" value="GNAT_dom"/>
</dbReference>
<dbReference type="PANTHER" id="PTHR43072">
    <property type="entry name" value="N-ACETYLTRANSFERASE"/>
    <property type="match status" value="1"/>
</dbReference>
<dbReference type="CDD" id="cd04301">
    <property type="entry name" value="NAT_SF"/>
    <property type="match status" value="1"/>
</dbReference>
<dbReference type="Pfam" id="PF00583">
    <property type="entry name" value="Acetyltransf_1"/>
    <property type="match status" value="1"/>
</dbReference>
<dbReference type="EMBL" id="JAKGTH010000009">
    <property type="protein sequence ID" value="MCF4101915.1"/>
    <property type="molecule type" value="Genomic_DNA"/>
</dbReference>
<evidence type="ECO:0000259" key="3">
    <source>
        <dbReference type="PROSITE" id="PS51186"/>
    </source>
</evidence>
<organism evidence="4 5">
    <name type="scientific">Gillisia lutea</name>
    <dbReference type="NCBI Taxonomy" id="2909668"/>
    <lineage>
        <taxon>Bacteria</taxon>
        <taxon>Pseudomonadati</taxon>
        <taxon>Bacteroidota</taxon>
        <taxon>Flavobacteriia</taxon>
        <taxon>Flavobacteriales</taxon>
        <taxon>Flavobacteriaceae</taxon>
        <taxon>Gillisia</taxon>
    </lineage>
</organism>
<dbReference type="RefSeq" id="WP_236134065.1">
    <property type="nucleotide sequence ID" value="NZ_JAKGTH010000009.1"/>
</dbReference>
<proteinExistence type="predicted"/>
<dbReference type="PROSITE" id="PS51186">
    <property type="entry name" value="GNAT"/>
    <property type="match status" value="1"/>
</dbReference>
<keyword evidence="1" id="KW-0808">Transferase</keyword>
<dbReference type="SUPFAM" id="SSF55729">
    <property type="entry name" value="Acyl-CoA N-acyltransferases (Nat)"/>
    <property type="match status" value="1"/>
</dbReference>
<dbReference type="InterPro" id="IPR016181">
    <property type="entry name" value="Acyl_CoA_acyltransferase"/>
</dbReference>
<sequence>MIRQMTSRDIPRVLEIYKMGLDTRNATFETIAPSIGDWDSKYLKHSRIVCEKEGKIVGWAALAPVSARAVYKGVAELSIYVDTRFTGKGIGSLLMEEVINSSESHGVWTLHSSIFPENITTLKLHEKFNFRIIGVRRKIAKLDDVWRDTVLLERRSETVGV</sequence>
<dbReference type="PANTHER" id="PTHR43072:SF23">
    <property type="entry name" value="UPF0039 PROTEIN C11D3.02C"/>
    <property type="match status" value="1"/>
</dbReference>
<keyword evidence="5" id="KW-1185">Reference proteome</keyword>
<feature type="domain" description="N-acetyltransferase" evidence="3">
    <location>
        <begin position="1"/>
        <end position="153"/>
    </location>
</feature>
<keyword evidence="2" id="KW-0012">Acyltransferase</keyword>